<dbReference type="PROSITE" id="PS51421">
    <property type="entry name" value="RAS"/>
    <property type="match status" value="1"/>
</dbReference>
<dbReference type="InterPro" id="IPR050209">
    <property type="entry name" value="Rab_GTPases_membrane_traffic"/>
</dbReference>
<dbReference type="SMART" id="SM00173">
    <property type="entry name" value="RAS"/>
    <property type="match status" value="1"/>
</dbReference>
<keyword evidence="4" id="KW-1185">Reference proteome</keyword>
<proteinExistence type="inferred from homology"/>
<dbReference type="Gene3D" id="3.40.50.300">
    <property type="entry name" value="P-loop containing nucleotide triphosphate hydrolases"/>
    <property type="match status" value="1"/>
</dbReference>
<dbReference type="GO" id="GO:0003924">
    <property type="term" value="F:GTPase activity"/>
    <property type="evidence" value="ECO:0007669"/>
    <property type="project" value="InterPro"/>
</dbReference>
<gene>
    <name evidence="3" type="ORF">Zmor_008702</name>
</gene>
<protein>
    <submittedName>
        <fullName evidence="3">Uncharacterized protein</fullName>
    </submittedName>
</protein>
<evidence type="ECO:0000256" key="1">
    <source>
        <dbReference type="ARBA" id="ARBA00006270"/>
    </source>
</evidence>
<evidence type="ECO:0000313" key="4">
    <source>
        <dbReference type="Proteomes" id="UP001168821"/>
    </source>
</evidence>
<dbReference type="SUPFAM" id="SSF52540">
    <property type="entry name" value="P-loop containing nucleoside triphosphate hydrolases"/>
    <property type="match status" value="1"/>
</dbReference>
<accession>A0AA38HKG0</accession>
<dbReference type="SMART" id="SM00175">
    <property type="entry name" value="RAB"/>
    <property type="match status" value="1"/>
</dbReference>
<feature type="region of interest" description="Disordered" evidence="2">
    <location>
        <begin position="123"/>
        <end position="148"/>
    </location>
</feature>
<name>A0AA38HKG0_9CUCU</name>
<dbReference type="PRINTS" id="PR00449">
    <property type="entry name" value="RASTRNSFRMNG"/>
</dbReference>
<dbReference type="SMART" id="SM00174">
    <property type="entry name" value="RHO"/>
    <property type="match status" value="1"/>
</dbReference>
<dbReference type="PANTHER" id="PTHR47979">
    <property type="entry name" value="DRAB11-RELATED"/>
    <property type="match status" value="1"/>
</dbReference>
<evidence type="ECO:0000313" key="3">
    <source>
        <dbReference type="EMBL" id="KAJ3636331.1"/>
    </source>
</evidence>
<dbReference type="NCBIfam" id="TIGR00231">
    <property type="entry name" value="small_GTP"/>
    <property type="match status" value="1"/>
</dbReference>
<dbReference type="Proteomes" id="UP001168821">
    <property type="component" value="Unassembled WGS sequence"/>
</dbReference>
<comment type="similarity">
    <text evidence="1">Belongs to the small GTPase superfamily. Rab family.</text>
</comment>
<sequence>KNVKAQIWDTAGQERFRAITSAYYRGAIGALLVYDVTRLQSFENIKKWLSELRSYADNDIVITLVGNKRDLQNLRKVSREEAENFAKIENLNFFETSALEDANIEEAFQKTVRDIHTTASTKHIEERPNFLESPSLAPSQASKKPSCC</sequence>
<comment type="caution">
    <text evidence="3">The sequence shown here is derived from an EMBL/GenBank/DDBJ whole genome shotgun (WGS) entry which is preliminary data.</text>
</comment>
<dbReference type="GO" id="GO:0005525">
    <property type="term" value="F:GTP binding"/>
    <property type="evidence" value="ECO:0007669"/>
    <property type="project" value="InterPro"/>
</dbReference>
<dbReference type="InterPro" id="IPR001806">
    <property type="entry name" value="Small_GTPase"/>
</dbReference>
<reference evidence="3" key="1">
    <citation type="journal article" date="2023" name="G3 (Bethesda)">
        <title>Whole genome assemblies of Zophobas morio and Tenebrio molitor.</title>
        <authorList>
            <person name="Kaur S."/>
            <person name="Stinson S.A."/>
            <person name="diCenzo G.C."/>
        </authorList>
    </citation>
    <scope>NUCLEOTIDE SEQUENCE</scope>
    <source>
        <strain evidence="3">QUZm001</strain>
    </source>
</reference>
<dbReference type="Pfam" id="PF00071">
    <property type="entry name" value="Ras"/>
    <property type="match status" value="1"/>
</dbReference>
<dbReference type="FunFam" id="3.40.50.300:FF:001447">
    <property type="entry name" value="Ras-related protein Rab-1B"/>
    <property type="match status" value="1"/>
</dbReference>
<feature type="non-terminal residue" evidence="3">
    <location>
        <position position="1"/>
    </location>
</feature>
<organism evidence="3 4">
    <name type="scientific">Zophobas morio</name>
    <dbReference type="NCBI Taxonomy" id="2755281"/>
    <lineage>
        <taxon>Eukaryota</taxon>
        <taxon>Metazoa</taxon>
        <taxon>Ecdysozoa</taxon>
        <taxon>Arthropoda</taxon>
        <taxon>Hexapoda</taxon>
        <taxon>Insecta</taxon>
        <taxon>Pterygota</taxon>
        <taxon>Neoptera</taxon>
        <taxon>Endopterygota</taxon>
        <taxon>Coleoptera</taxon>
        <taxon>Polyphaga</taxon>
        <taxon>Cucujiformia</taxon>
        <taxon>Tenebrionidae</taxon>
        <taxon>Zophobas</taxon>
    </lineage>
</organism>
<evidence type="ECO:0000256" key="2">
    <source>
        <dbReference type="SAM" id="MobiDB-lite"/>
    </source>
</evidence>
<dbReference type="PROSITE" id="PS51419">
    <property type="entry name" value="RAB"/>
    <property type="match status" value="1"/>
</dbReference>
<dbReference type="InterPro" id="IPR005225">
    <property type="entry name" value="Small_GTP-bd"/>
</dbReference>
<dbReference type="InterPro" id="IPR027417">
    <property type="entry name" value="P-loop_NTPase"/>
</dbReference>
<feature type="compositionally biased region" description="Polar residues" evidence="2">
    <location>
        <begin position="136"/>
        <end position="148"/>
    </location>
</feature>
<dbReference type="EMBL" id="JALNTZ010000218">
    <property type="protein sequence ID" value="KAJ3636331.1"/>
    <property type="molecule type" value="Genomic_DNA"/>
</dbReference>
<dbReference type="AlphaFoldDB" id="A0AA38HKG0"/>